<keyword evidence="2" id="KW-1133">Transmembrane helix</keyword>
<keyword evidence="1" id="KW-0175">Coiled coil</keyword>
<accession>A0A3B0ZD20</accession>
<name>A0A3B0ZD20_9ZZZZ</name>
<dbReference type="InterPro" id="IPR046703">
    <property type="entry name" value="DUF6776"/>
</dbReference>
<gene>
    <name evidence="3" type="ORF">MNBD_GAMMA17-1059</name>
</gene>
<protein>
    <submittedName>
        <fullName evidence="3">Uncharacterized protein</fullName>
    </submittedName>
</protein>
<feature type="coiled-coil region" evidence="1">
    <location>
        <begin position="49"/>
        <end position="111"/>
    </location>
</feature>
<proteinExistence type="predicted"/>
<evidence type="ECO:0000256" key="1">
    <source>
        <dbReference type="SAM" id="Coils"/>
    </source>
</evidence>
<dbReference type="Pfam" id="PF20567">
    <property type="entry name" value="DUF6776"/>
    <property type="match status" value="1"/>
</dbReference>
<organism evidence="3">
    <name type="scientific">hydrothermal vent metagenome</name>
    <dbReference type="NCBI Taxonomy" id="652676"/>
    <lineage>
        <taxon>unclassified sequences</taxon>
        <taxon>metagenomes</taxon>
        <taxon>ecological metagenomes</taxon>
    </lineage>
</organism>
<evidence type="ECO:0000256" key="2">
    <source>
        <dbReference type="SAM" id="Phobius"/>
    </source>
</evidence>
<dbReference type="AlphaFoldDB" id="A0A3B0ZD20"/>
<keyword evidence="2" id="KW-0472">Membrane</keyword>
<evidence type="ECO:0000313" key="3">
    <source>
        <dbReference type="EMBL" id="VAW89461.1"/>
    </source>
</evidence>
<keyword evidence="2" id="KW-0812">Transmembrane</keyword>
<reference evidence="3" key="1">
    <citation type="submission" date="2018-06" db="EMBL/GenBank/DDBJ databases">
        <authorList>
            <person name="Zhirakovskaya E."/>
        </authorList>
    </citation>
    <scope>NUCLEOTIDE SEQUENCE</scope>
</reference>
<sequence>MAVKGSRPVVVKHHHPLKKSLCYVAVVLALLVGGWLLFDYGLSRAGFDRAQASEERDQLRNRIQQLEAEVTTLSAQKAVHKHAREIDRHAYDQVDNLLKAQQSKVLELKEEVIFYRGIVGSSDQVRGLQILSFRLESNGGERNYRYRLIINQLEKSNRVIKGRVKLSIIGLQGDEQVELSHAKVTKREAVGELFRFKYFQELDGDIVLPEGFVPLRIKVKAKSSGKKPKSIERIYSWSELVS</sequence>
<dbReference type="EMBL" id="UOFQ01000135">
    <property type="protein sequence ID" value="VAW89461.1"/>
    <property type="molecule type" value="Genomic_DNA"/>
</dbReference>
<feature type="transmembrane region" description="Helical" evidence="2">
    <location>
        <begin position="21"/>
        <end position="38"/>
    </location>
</feature>